<keyword evidence="3" id="KW-1185">Reference proteome</keyword>
<dbReference type="InterPro" id="IPR009045">
    <property type="entry name" value="Zn_M74/Hedgehog-like"/>
</dbReference>
<reference evidence="2 3" key="1">
    <citation type="journal article" date="2024" name="BMC Genomics">
        <title>De novo assembly and annotation of Popillia japonica's genome with initial clues to its potential as an invasive pest.</title>
        <authorList>
            <person name="Cucini C."/>
            <person name="Boschi S."/>
            <person name="Funari R."/>
            <person name="Cardaioli E."/>
            <person name="Iannotti N."/>
            <person name="Marturano G."/>
            <person name="Paoli F."/>
            <person name="Bruttini M."/>
            <person name="Carapelli A."/>
            <person name="Frati F."/>
            <person name="Nardi F."/>
        </authorList>
    </citation>
    <scope>NUCLEOTIDE SEQUENCE [LARGE SCALE GENOMIC DNA]</scope>
    <source>
        <strain evidence="2">DMR45628</strain>
    </source>
</reference>
<dbReference type="InterPro" id="IPR050387">
    <property type="entry name" value="Hedgehog_Signaling"/>
</dbReference>
<protein>
    <submittedName>
        <fullName evidence="2">Hedgehog amino-terminal signaling domain</fullName>
    </submittedName>
</protein>
<sequence>MKQMFEIPEGVRSSGFSCGVTNNYVVHVKIESDQVSSRTRGRCRIAPNIRALSDLAGGRHRDVEAFNDLRAAGTSAFTCPDSAPQPMGERSTAEDGQVRRVGPSVSALPMTSASTHLQQQRRVLWNIRVVHVCDTRDDECDDVQEEMKWCAAVGPLILALVLGIEGCGPGRGVGRKRGPRKLTPLVFKQHVPNESENNLAASGQVEGRISKNDSRFKDLVLNYNRDIIFKDEEGTGADRLMTQSKFELKHFFEAEKVL</sequence>
<dbReference type="GO" id="GO:0005509">
    <property type="term" value="F:calcium ion binding"/>
    <property type="evidence" value="ECO:0007669"/>
    <property type="project" value="TreeGrafter"/>
</dbReference>
<dbReference type="PANTHER" id="PTHR11889">
    <property type="entry name" value="HEDGEHOG"/>
    <property type="match status" value="1"/>
</dbReference>
<name>A0AAW1J1J3_POPJA</name>
<dbReference type="Proteomes" id="UP001458880">
    <property type="component" value="Unassembled WGS sequence"/>
</dbReference>
<dbReference type="AlphaFoldDB" id="A0AAW1J1J3"/>
<dbReference type="InterPro" id="IPR000320">
    <property type="entry name" value="Hedgehog_signalling_dom"/>
</dbReference>
<feature type="domain" description="Hedgehog N-terminal signalling" evidence="1">
    <location>
        <begin position="167"/>
        <end position="244"/>
    </location>
</feature>
<evidence type="ECO:0000313" key="3">
    <source>
        <dbReference type="Proteomes" id="UP001458880"/>
    </source>
</evidence>
<dbReference type="GO" id="GO:0010468">
    <property type="term" value="P:regulation of gene expression"/>
    <property type="evidence" value="ECO:0007669"/>
    <property type="project" value="TreeGrafter"/>
</dbReference>
<dbReference type="Pfam" id="PF01085">
    <property type="entry name" value="HH_signal"/>
    <property type="match status" value="1"/>
</dbReference>
<dbReference type="SUPFAM" id="SSF55166">
    <property type="entry name" value="Hedgehog/DD-peptidase"/>
    <property type="match status" value="1"/>
</dbReference>
<accession>A0AAW1J1J3</accession>
<dbReference type="Gene3D" id="3.30.1380.10">
    <property type="match status" value="1"/>
</dbReference>
<dbReference type="GO" id="GO:0001708">
    <property type="term" value="P:cell fate specification"/>
    <property type="evidence" value="ECO:0007669"/>
    <property type="project" value="TreeGrafter"/>
</dbReference>
<dbReference type="GO" id="GO:0005113">
    <property type="term" value="F:patched binding"/>
    <property type="evidence" value="ECO:0007669"/>
    <property type="project" value="TreeGrafter"/>
</dbReference>
<proteinExistence type="predicted"/>
<organism evidence="2 3">
    <name type="scientific">Popillia japonica</name>
    <name type="common">Japanese beetle</name>
    <dbReference type="NCBI Taxonomy" id="7064"/>
    <lineage>
        <taxon>Eukaryota</taxon>
        <taxon>Metazoa</taxon>
        <taxon>Ecdysozoa</taxon>
        <taxon>Arthropoda</taxon>
        <taxon>Hexapoda</taxon>
        <taxon>Insecta</taxon>
        <taxon>Pterygota</taxon>
        <taxon>Neoptera</taxon>
        <taxon>Endopterygota</taxon>
        <taxon>Coleoptera</taxon>
        <taxon>Polyphaga</taxon>
        <taxon>Scarabaeiformia</taxon>
        <taxon>Scarabaeidae</taxon>
        <taxon>Rutelinae</taxon>
        <taxon>Popillia</taxon>
    </lineage>
</organism>
<gene>
    <name evidence="2" type="ORF">QE152_g31891</name>
</gene>
<dbReference type="PANTHER" id="PTHR11889:SF31">
    <property type="entry name" value="PROTEIN HEDGEHOG"/>
    <property type="match status" value="1"/>
</dbReference>
<comment type="caution">
    <text evidence="2">The sequence shown here is derived from an EMBL/GenBank/DDBJ whole genome shotgun (WGS) entry which is preliminary data.</text>
</comment>
<dbReference type="GO" id="GO:0007224">
    <property type="term" value="P:smoothened signaling pathway"/>
    <property type="evidence" value="ECO:0007669"/>
    <property type="project" value="TreeGrafter"/>
</dbReference>
<dbReference type="GO" id="GO:0005615">
    <property type="term" value="C:extracellular space"/>
    <property type="evidence" value="ECO:0007669"/>
    <property type="project" value="TreeGrafter"/>
</dbReference>
<dbReference type="EMBL" id="JASPKY010000450">
    <property type="protein sequence ID" value="KAK9696479.1"/>
    <property type="molecule type" value="Genomic_DNA"/>
</dbReference>
<evidence type="ECO:0000313" key="2">
    <source>
        <dbReference type="EMBL" id="KAK9696479.1"/>
    </source>
</evidence>
<dbReference type="GO" id="GO:0007267">
    <property type="term" value="P:cell-cell signaling"/>
    <property type="evidence" value="ECO:0007669"/>
    <property type="project" value="InterPro"/>
</dbReference>
<evidence type="ECO:0000259" key="1">
    <source>
        <dbReference type="Pfam" id="PF01085"/>
    </source>
</evidence>